<accession>A0ABQ6IMT1</accession>
<dbReference type="PANTHER" id="PTHR30204">
    <property type="entry name" value="REDOX-CYCLING DRUG-SENSING TRANSCRIPTIONAL ACTIVATOR SOXR"/>
    <property type="match status" value="1"/>
</dbReference>
<name>A0ABQ6IMT1_9MICO</name>
<dbReference type="PROSITE" id="PS00552">
    <property type="entry name" value="HTH_MERR_1"/>
    <property type="match status" value="1"/>
</dbReference>
<dbReference type="PROSITE" id="PS50937">
    <property type="entry name" value="HTH_MERR_2"/>
    <property type="match status" value="1"/>
</dbReference>
<feature type="region of interest" description="Disordered" evidence="5">
    <location>
        <begin position="188"/>
        <end position="211"/>
    </location>
</feature>
<feature type="domain" description="HTH merR-type" evidence="6">
    <location>
        <begin position="69"/>
        <end position="138"/>
    </location>
</feature>
<dbReference type="InterPro" id="IPR047057">
    <property type="entry name" value="MerR_fam"/>
</dbReference>
<keyword evidence="1" id="KW-0678">Repressor</keyword>
<evidence type="ECO:0000256" key="5">
    <source>
        <dbReference type="SAM" id="MobiDB-lite"/>
    </source>
</evidence>
<keyword evidence="8" id="KW-1185">Reference proteome</keyword>
<evidence type="ECO:0000313" key="8">
    <source>
        <dbReference type="Proteomes" id="UP001157126"/>
    </source>
</evidence>
<dbReference type="PANTHER" id="PTHR30204:SF69">
    <property type="entry name" value="MERR-FAMILY TRANSCRIPTIONAL REGULATOR"/>
    <property type="match status" value="1"/>
</dbReference>
<keyword evidence="2" id="KW-0805">Transcription regulation</keyword>
<dbReference type="SMART" id="SM00422">
    <property type="entry name" value="HTH_MERR"/>
    <property type="match status" value="1"/>
</dbReference>
<reference evidence="8" key="1">
    <citation type="journal article" date="2019" name="Int. J. Syst. Evol. Microbiol.">
        <title>The Global Catalogue of Microorganisms (GCM) 10K type strain sequencing project: providing services to taxonomists for standard genome sequencing and annotation.</title>
        <authorList>
            <consortium name="The Broad Institute Genomics Platform"/>
            <consortium name="The Broad Institute Genome Sequencing Center for Infectious Disease"/>
            <person name="Wu L."/>
            <person name="Ma J."/>
        </authorList>
    </citation>
    <scope>NUCLEOTIDE SEQUENCE [LARGE SCALE GENOMIC DNA]</scope>
    <source>
        <strain evidence="8">NBRC 113072</strain>
    </source>
</reference>
<evidence type="ECO:0000256" key="4">
    <source>
        <dbReference type="ARBA" id="ARBA00023163"/>
    </source>
</evidence>
<evidence type="ECO:0000313" key="7">
    <source>
        <dbReference type="EMBL" id="GMA38013.1"/>
    </source>
</evidence>
<proteinExistence type="predicted"/>
<sequence>MAAWPAFGHAAATRMVQAVTAGDVDGALAIVDDGHEQLARDRATLDALRDALAHLAAGEARPTVGDGRSWSIGDLAHRLGVTSATLRSWERLGVLRPERDPATGFRVYSGADVSDADLAHLLRRGGYRLDDIAGVLEQIRSAGGASAVAAAMQEWRQRLTTRGLAMLTAAAKLGEYLEIAGHLSGAGGPPPYAQPAARVEGQSSLERSNHV</sequence>
<dbReference type="Gene3D" id="1.10.1660.10">
    <property type="match status" value="1"/>
</dbReference>
<gene>
    <name evidence="7" type="ORF">GCM10025883_00580</name>
</gene>
<feature type="compositionally biased region" description="Polar residues" evidence="5">
    <location>
        <begin position="201"/>
        <end position="211"/>
    </location>
</feature>
<keyword evidence="3" id="KW-0238">DNA-binding</keyword>
<protein>
    <submittedName>
        <fullName evidence="7">MerR family transcriptional regulator</fullName>
    </submittedName>
</protein>
<evidence type="ECO:0000256" key="3">
    <source>
        <dbReference type="ARBA" id="ARBA00023125"/>
    </source>
</evidence>
<dbReference type="EMBL" id="BSUO01000001">
    <property type="protein sequence ID" value="GMA38013.1"/>
    <property type="molecule type" value="Genomic_DNA"/>
</dbReference>
<dbReference type="Proteomes" id="UP001157126">
    <property type="component" value="Unassembled WGS sequence"/>
</dbReference>
<keyword evidence="4" id="KW-0804">Transcription</keyword>
<comment type="caution">
    <text evidence="7">The sequence shown here is derived from an EMBL/GenBank/DDBJ whole genome shotgun (WGS) entry which is preliminary data.</text>
</comment>
<dbReference type="Pfam" id="PF13411">
    <property type="entry name" value="MerR_1"/>
    <property type="match status" value="1"/>
</dbReference>
<evidence type="ECO:0000256" key="1">
    <source>
        <dbReference type="ARBA" id="ARBA00022491"/>
    </source>
</evidence>
<dbReference type="InterPro" id="IPR000551">
    <property type="entry name" value="MerR-type_HTH_dom"/>
</dbReference>
<dbReference type="SUPFAM" id="SSF46955">
    <property type="entry name" value="Putative DNA-binding domain"/>
    <property type="match status" value="1"/>
</dbReference>
<dbReference type="InterPro" id="IPR009061">
    <property type="entry name" value="DNA-bd_dom_put_sf"/>
</dbReference>
<dbReference type="RefSeq" id="WP_284302106.1">
    <property type="nucleotide sequence ID" value="NZ_BSUO01000001.1"/>
</dbReference>
<evidence type="ECO:0000259" key="6">
    <source>
        <dbReference type="PROSITE" id="PS50937"/>
    </source>
</evidence>
<organism evidence="7 8">
    <name type="scientific">Mobilicoccus caccae</name>
    <dbReference type="NCBI Taxonomy" id="1859295"/>
    <lineage>
        <taxon>Bacteria</taxon>
        <taxon>Bacillati</taxon>
        <taxon>Actinomycetota</taxon>
        <taxon>Actinomycetes</taxon>
        <taxon>Micrococcales</taxon>
        <taxon>Dermatophilaceae</taxon>
        <taxon>Mobilicoccus</taxon>
    </lineage>
</organism>
<evidence type="ECO:0000256" key="2">
    <source>
        <dbReference type="ARBA" id="ARBA00023015"/>
    </source>
</evidence>